<organism evidence="1 2">
    <name type="scientific">Hemibagrus wyckioides</name>
    <dbReference type="NCBI Taxonomy" id="337641"/>
    <lineage>
        <taxon>Eukaryota</taxon>
        <taxon>Metazoa</taxon>
        <taxon>Chordata</taxon>
        <taxon>Craniata</taxon>
        <taxon>Vertebrata</taxon>
        <taxon>Euteleostomi</taxon>
        <taxon>Actinopterygii</taxon>
        <taxon>Neopterygii</taxon>
        <taxon>Teleostei</taxon>
        <taxon>Ostariophysi</taxon>
        <taxon>Siluriformes</taxon>
        <taxon>Bagridae</taxon>
        <taxon>Hemibagrus</taxon>
    </lineage>
</organism>
<proteinExistence type="predicted"/>
<evidence type="ECO:0000313" key="2">
    <source>
        <dbReference type="Proteomes" id="UP000824219"/>
    </source>
</evidence>
<keyword evidence="2" id="KW-1185">Reference proteome</keyword>
<sequence>MLFLDKRERRNERVAYPRAAQHDTRRVAILRSGCTDLSSRTVLLPESDHHRLNVFRRPPLFHQEVDHAFGLDHEVAAEKEDAEDDCEREYAQHRDLHGARHEQLALVRLEHQRSSTGPASAVARAHLVHQRACELLAAVKQSAVRKQSAIEDRRVHGESRSEMRPQSCRCSPDVLFARLLLLLAGHMGKKVRWKRISRLVVNFYLVAQTQKVPLSPSQVAQSTGVKRVMVRKGAGN</sequence>
<evidence type="ECO:0000313" key="1">
    <source>
        <dbReference type="EMBL" id="KAG7334840.1"/>
    </source>
</evidence>
<protein>
    <submittedName>
        <fullName evidence="1">Uncharacterized protein</fullName>
    </submittedName>
</protein>
<gene>
    <name evidence="1" type="ORF">KOW79_001436</name>
</gene>
<name>A0A9D3P512_9TELE</name>
<reference evidence="1 2" key="1">
    <citation type="submission" date="2021-06" db="EMBL/GenBank/DDBJ databases">
        <title>Chromosome-level genome assembly of the red-tail catfish (Hemibagrus wyckioides).</title>
        <authorList>
            <person name="Shao F."/>
        </authorList>
    </citation>
    <scope>NUCLEOTIDE SEQUENCE [LARGE SCALE GENOMIC DNA]</scope>
    <source>
        <strain evidence="1">EC202008001</strain>
        <tissue evidence="1">Blood</tissue>
    </source>
</reference>
<accession>A0A9D3P512</accession>
<dbReference type="AlphaFoldDB" id="A0A9D3P512"/>
<dbReference type="EMBL" id="JAHKSW010000002">
    <property type="protein sequence ID" value="KAG7334840.1"/>
    <property type="molecule type" value="Genomic_DNA"/>
</dbReference>
<dbReference type="Proteomes" id="UP000824219">
    <property type="component" value="Linkage Group LG02"/>
</dbReference>
<comment type="caution">
    <text evidence="1">The sequence shown here is derived from an EMBL/GenBank/DDBJ whole genome shotgun (WGS) entry which is preliminary data.</text>
</comment>